<dbReference type="Proteomes" id="UP000295711">
    <property type="component" value="Unassembled WGS sequence"/>
</dbReference>
<accession>A0A4V2SDZ9</accession>
<dbReference type="AlphaFoldDB" id="A0A4V2SDZ9"/>
<dbReference type="EMBL" id="SLXA01000002">
    <property type="protein sequence ID" value="TCO85976.1"/>
    <property type="molecule type" value="Genomic_DNA"/>
</dbReference>
<protein>
    <submittedName>
        <fullName evidence="1">Uncharacterized protein</fullName>
    </submittedName>
</protein>
<gene>
    <name evidence="1" type="ORF">EV212_102294</name>
</gene>
<keyword evidence="2" id="KW-1185">Reference proteome</keyword>
<dbReference type="InterPro" id="IPR046143">
    <property type="entry name" value="DUF6145"/>
</dbReference>
<comment type="caution">
    <text evidence="1">The sequence shown here is derived from an EMBL/GenBank/DDBJ whole genome shotgun (WGS) entry which is preliminary data.</text>
</comment>
<sequence length="112" mass="12722">MCQENVVLCAASAYEQKFYLNEDFADLPEGIKEELKIICVLFTADVGGVLIMEFGPEGNLQLRVDVAEEDLLYDEIGSGLKIKQLQRERAELFESLEMYYRVFILGDMTGVE</sequence>
<organism evidence="1 2">
    <name type="scientific">Frisingicoccus caecimuris</name>
    <dbReference type="NCBI Taxonomy" id="1796636"/>
    <lineage>
        <taxon>Bacteria</taxon>
        <taxon>Bacillati</taxon>
        <taxon>Bacillota</taxon>
        <taxon>Clostridia</taxon>
        <taxon>Lachnospirales</taxon>
        <taxon>Lachnospiraceae</taxon>
        <taxon>Frisingicoccus</taxon>
    </lineage>
</organism>
<reference evidence="1 2" key="1">
    <citation type="submission" date="2019-03" db="EMBL/GenBank/DDBJ databases">
        <title>Genomic Encyclopedia of Type Strains, Phase IV (KMG-IV): sequencing the most valuable type-strain genomes for metagenomic binning, comparative biology and taxonomic classification.</title>
        <authorList>
            <person name="Goeker M."/>
        </authorList>
    </citation>
    <scope>NUCLEOTIDE SEQUENCE [LARGE SCALE GENOMIC DNA]</scope>
    <source>
        <strain evidence="1 2">DSM 28559</strain>
    </source>
</reference>
<evidence type="ECO:0000313" key="1">
    <source>
        <dbReference type="EMBL" id="TCO85976.1"/>
    </source>
</evidence>
<evidence type="ECO:0000313" key="2">
    <source>
        <dbReference type="Proteomes" id="UP000295711"/>
    </source>
</evidence>
<name>A0A4V2SDZ9_9FIRM</name>
<proteinExistence type="predicted"/>
<dbReference type="Pfam" id="PF19642">
    <property type="entry name" value="DUF6145"/>
    <property type="match status" value="1"/>
</dbReference>
<dbReference type="OrthoDB" id="9794005at2"/>